<gene>
    <name evidence="2" type="ORF">TVY486_0200910</name>
</gene>
<dbReference type="AlphaFoldDB" id="G0TRV7"/>
<name>G0TRV7_TRYVY</name>
<organism evidence="2">
    <name type="scientific">Trypanosoma vivax (strain Y486)</name>
    <dbReference type="NCBI Taxonomy" id="1055687"/>
    <lineage>
        <taxon>Eukaryota</taxon>
        <taxon>Discoba</taxon>
        <taxon>Euglenozoa</taxon>
        <taxon>Kinetoplastea</taxon>
        <taxon>Metakinetoplastina</taxon>
        <taxon>Trypanosomatida</taxon>
        <taxon>Trypanosomatidae</taxon>
        <taxon>Trypanosoma</taxon>
        <taxon>Duttonella</taxon>
    </lineage>
</organism>
<reference evidence="2" key="1">
    <citation type="journal article" date="2012" name="Proc. Natl. Acad. Sci. U.S.A.">
        <title>Antigenic diversity is generated by distinct evolutionary mechanisms in African trypanosome species.</title>
        <authorList>
            <person name="Jackson A.P."/>
            <person name="Berry A."/>
            <person name="Aslett M."/>
            <person name="Allison H.C."/>
            <person name="Burton P."/>
            <person name="Vavrova-Anderson J."/>
            <person name="Brown R."/>
            <person name="Browne H."/>
            <person name="Corton N."/>
            <person name="Hauser H."/>
            <person name="Gamble J."/>
            <person name="Gilderthorp R."/>
            <person name="Marcello L."/>
            <person name="McQuillan J."/>
            <person name="Otto T.D."/>
            <person name="Quail M.A."/>
            <person name="Sanders M.J."/>
            <person name="van Tonder A."/>
            <person name="Ginger M.L."/>
            <person name="Field M.C."/>
            <person name="Barry J.D."/>
            <person name="Hertz-Fowler C."/>
            <person name="Berriman M."/>
        </authorList>
    </citation>
    <scope>NUCLEOTIDE SEQUENCE</scope>
    <source>
        <strain evidence="2">Y486</strain>
    </source>
</reference>
<protein>
    <submittedName>
        <fullName evidence="2">Uncharacterized protein</fullName>
    </submittedName>
</protein>
<evidence type="ECO:0000313" key="2">
    <source>
        <dbReference type="EMBL" id="CCC46679.1"/>
    </source>
</evidence>
<dbReference type="EMBL" id="HE573018">
    <property type="protein sequence ID" value="CCC46679.1"/>
    <property type="molecule type" value="Genomic_DNA"/>
</dbReference>
<proteinExistence type="predicted"/>
<accession>G0TRV7</accession>
<keyword evidence="1" id="KW-0472">Membrane</keyword>
<sequence length="181" mass="20748">MKRRKREQGVGSIMKIYLVGKFKPEGWTSRVGNDSLTLFREGEAVLRLTRRQVRSVRGSPINGKCVEKARSKPSNDSNLHFPTNSLRVQSVMGNFRPSPSLHCAGLELVERSHTTLPSLPTFFYFFPPLLTYLIFFFFFFSFFFFLCFRFLGSQLPLLRKPVLGASQSDIKPRMAKITSRG</sequence>
<evidence type="ECO:0000256" key="1">
    <source>
        <dbReference type="SAM" id="Phobius"/>
    </source>
</evidence>
<dbReference type="VEuPathDB" id="TriTrypDB:TvY486_0200910"/>
<keyword evidence="1" id="KW-1133">Transmembrane helix</keyword>
<feature type="transmembrane region" description="Helical" evidence="1">
    <location>
        <begin position="129"/>
        <end position="151"/>
    </location>
</feature>
<keyword evidence="1" id="KW-0812">Transmembrane</keyword>